<dbReference type="PANTHER" id="PTHR13126">
    <property type="entry name" value="CHAPERONE ATP11"/>
    <property type="match status" value="1"/>
</dbReference>
<name>A0A0D7A9H9_9AGAR</name>
<evidence type="ECO:0000256" key="3">
    <source>
        <dbReference type="ARBA" id="ARBA00022946"/>
    </source>
</evidence>
<organism evidence="7 8">
    <name type="scientific">Fistulina hepatica ATCC 64428</name>
    <dbReference type="NCBI Taxonomy" id="1128425"/>
    <lineage>
        <taxon>Eukaryota</taxon>
        <taxon>Fungi</taxon>
        <taxon>Dikarya</taxon>
        <taxon>Basidiomycota</taxon>
        <taxon>Agaricomycotina</taxon>
        <taxon>Agaricomycetes</taxon>
        <taxon>Agaricomycetidae</taxon>
        <taxon>Agaricales</taxon>
        <taxon>Fistulinaceae</taxon>
        <taxon>Fistulina</taxon>
    </lineage>
</organism>
<evidence type="ECO:0000256" key="5">
    <source>
        <dbReference type="SAM" id="Coils"/>
    </source>
</evidence>
<dbReference type="Proteomes" id="UP000054144">
    <property type="component" value="Unassembled WGS sequence"/>
</dbReference>
<sequence length="319" mass="35945">MFRSSLTLSSRGEKYAQKLQQYAEQRNVDLETLKAEARKKFVEAERRKLEAEAALLRRNVASNDSPLAKNASPRTSPAATAVRKDNSPVKPLSSILNLERILDPPHTSAQISQIWTSYHELNGKAYLSAAIPLDKYERMAANAQRYPTFVAPLARPPPVEAPVSADKAPQDQHEFFFLQWDFHEAPPLPSADPFAAPVYGRNPRTSTVIFTPLQEYKHRQAFATPFLVLTHYTDLVHSHGLVLLRGEITPSTSGAMDTHGAPRYLLKREEAQALAMSVQRFYLWDDALAKDATNLVETFHTRPDNFKWEELIRVAQTVA</sequence>
<gene>
    <name evidence="7" type="ORF">FISHEDRAFT_59519</name>
</gene>
<dbReference type="Pfam" id="PF06644">
    <property type="entry name" value="ATP11"/>
    <property type="match status" value="1"/>
</dbReference>
<evidence type="ECO:0000256" key="4">
    <source>
        <dbReference type="ARBA" id="ARBA00023128"/>
    </source>
</evidence>
<evidence type="ECO:0000313" key="8">
    <source>
        <dbReference type="Proteomes" id="UP000054144"/>
    </source>
</evidence>
<keyword evidence="3" id="KW-0809">Transit peptide</keyword>
<keyword evidence="4" id="KW-0496">Mitochondrion</keyword>
<comment type="subcellular location">
    <subcellularLocation>
        <location evidence="1">Mitochondrion</location>
    </subcellularLocation>
</comment>
<dbReference type="AlphaFoldDB" id="A0A0D7A9H9"/>
<dbReference type="PANTHER" id="PTHR13126:SF0">
    <property type="entry name" value="ATP SYNTHASE MITOCHONDRIAL F1 COMPLEX ASSEMBLY FACTOR 1"/>
    <property type="match status" value="1"/>
</dbReference>
<evidence type="ECO:0000256" key="1">
    <source>
        <dbReference type="ARBA" id="ARBA00004173"/>
    </source>
</evidence>
<dbReference type="OrthoDB" id="16535at2759"/>
<reference evidence="7 8" key="1">
    <citation type="journal article" date="2015" name="Fungal Genet. Biol.">
        <title>Evolution of novel wood decay mechanisms in Agaricales revealed by the genome sequences of Fistulina hepatica and Cylindrobasidium torrendii.</title>
        <authorList>
            <person name="Floudas D."/>
            <person name="Held B.W."/>
            <person name="Riley R."/>
            <person name="Nagy L.G."/>
            <person name="Koehler G."/>
            <person name="Ransdell A.S."/>
            <person name="Younus H."/>
            <person name="Chow J."/>
            <person name="Chiniquy J."/>
            <person name="Lipzen A."/>
            <person name="Tritt A."/>
            <person name="Sun H."/>
            <person name="Haridas S."/>
            <person name="LaButti K."/>
            <person name="Ohm R.A."/>
            <person name="Kues U."/>
            <person name="Blanchette R.A."/>
            <person name="Grigoriev I.V."/>
            <person name="Minto R.E."/>
            <person name="Hibbett D.S."/>
        </authorList>
    </citation>
    <scope>NUCLEOTIDE SEQUENCE [LARGE SCALE GENOMIC DNA]</scope>
    <source>
        <strain evidence="7 8">ATCC 64428</strain>
    </source>
</reference>
<evidence type="ECO:0000313" key="7">
    <source>
        <dbReference type="EMBL" id="KIY47667.1"/>
    </source>
</evidence>
<feature type="region of interest" description="Disordered" evidence="6">
    <location>
        <begin position="60"/>
        <end position="86"/>
    </location>
</feature>
<keyword evidence="5" id="KW-0175">Coiled coil</keyword>
<dbReference type="GO" id="GO:0005739">
    <property type="term" value="C:mitochondrion"/>
    <property type="evidence" value="ECO:0007669"/>
    <property type="project" value="UniProtKB-SubCell"/>
</dbReference>
<dbReference type="EMBL" id="KN881930">
    <property type="protein sequence ID" value="KIY47667.1"/>
    <property type="molecule type" value="Genomic_DNA"/>
</dbReference>
<comment type="similarity">
    <text evidence="2">Belongs to the ATP11 family.</text>
</comment>
<protein>
    <submittedName>
        <fullName evidence="7">ATP11-domain-containing protein</fullName>
    </submittedName>
</protein>
<accession>A0A0D7A9H9</accession>
<evidence type="ECO:0000256" key="2">
    <source>
        <dbReference type="ARBA" id="ARBA00009116"/>
    </source>
</evidence>
<keyword evidence="8" id="KW-1185">Reference proteome</keyword>
<dbReference type="GO" id="GO:0033615">
    <property type="term" value="P:mitochondrial proton-transporting ATP synthase complex assembly"/>
    <property type="evidence" value="ECO:0007669"/>
    <property type="project" value="TreeGrafter"/>
</dbReference>
<proteinExistence type="inferred from homology"/>
<dbReference type="InterPro" id="IPR010591">
    <property type="entry name" value="ATP11"/>
</dbReference>
<evidence type="ECO:0000256" key="6">
    <source>
        <dbReference type="SAM" id="MobiDB-lite"/>
    </source>
</evidence>
<feature type="coiled-coil region" evidence="5">
    <location>
        <begin position="27"/>
        <end position="59"/>
    </location>
</feature>